<name>R7UC23_CAPTE</name>
<evidence type="ECO:0000259" key="4">
    <source>
        <dbReference type="SMART" id="SM00701"/>
    </source>
</evidence>
<dbReference type="GO" id="GO:0009253">
    <property type="term" value="P:peptidoglycan catabolic process"/>
    <property type="evidence" value="ECO:0007669"/>
    <property type="project" value="InterPro"/>
</dbReference>
<dbReference type="InterPro" id="IPR015510">
    <property type="entry name" value="PGRP"/>
</dbReference>
<evidence type="ECO:0000313" key="6">
    <source>
        <dbReference type="EnsemblMetazoa" id="CapteP139866"/>
    </source>
</evidence>
<evidence type="ECO:0000256" key="2">
    <source>
        <dbReference type="ARBA" id="ARBA00022859"/>
    </source>
</evidence>
<feature type="domain" description="N-acetylmuramoyl-L-alanine amidase" evidence="3">
    <location>
        <begin position="28"/>
        <end position="165"/>
    </location>
</feature>
<reference evidence="7" key="1">
    <citation type="submission" date="2012-12" db="EMBL/GenBank/DDBJ databases">
        <authorList>
            <person name="Hellsten U."/>
            <person name="Grimwood J."/>
            <person name="Chapman J.A."/>
            <person name="Shapiro H."/>
            <person name="Aerts A."/>
            <person name="Otillar R.P."/>
            <person name="Terry A.Y."/>
            <person name="Boore J.L."/>
            <person name="Simakov O."/>
            <person name="Marletaz F."/>
            <person name="Cho S.-J."/>
            <person name="Edsinger-Gonzales E."/>
            <person name="Havlak P."/>
            <person name="Kuo D.-H."/>
            <person name="Larsson T."/>
            <person name="Lv J."/>
            <person name="Arendt D."/>
            <person name="Savage R."/>
            <person name="Osoegawa K."/>
            <person name="de Jong P."/>
            <person name="Lindberg D.R."/>
            <person name="Seaver E.C."/>
            <person name="Weisblat D.A."/>
            <person name="Putnam N.H."/>
            <person name="Grigoriev I.V."/>
            <person name="Rokhsar D.S."/>
        </authorList>
    </citation>
    <scope>NUCLEOTIDE SEQUENCE</scope>
    <source>
        <strain evidence="7">I ESC-2004</strain>
    </source>
</reference>
<accession>R7UC23</accession>
<dbReference type="EnsemblMetazoa" id="CapteT139866">
    <property type="protein sequence ID" value="CapteP139866"/>
    <property type="gene ID" value="CapteG139866"/>
</dbReference>
<dbReference type="PANTHER" id="PTHR11022">
    <property type="entry name" value="PEPTIDOGLYCAN RECOGNITION PROTEIN"/>
    <property type="match status" value="1"/>
</dbReference>
<dbReference type="InterPro" id="IPR006619">
    <property type="entry name" value="PGRP_domain_met/bac"/>
</dbReference>
<organism evidence="5">
    <name type="scientific">Capitella teleta</name>
    <name type="common">Polychaete worm</name>
    <dbReference type="NCBI Taxonomy" id="283909"/>
    <lineage>
        <taxon>Eukaryota</taxon>
        <taxon>Metazoa</taxon>
        <taxon>Spiralia</taxon>
        <taxon>Lophotrochozoa</taxon>
        <taxon>Annelida</taxon>
        <taxon>Polychaeta</taxon>
        <taxon>Sedentaria</taxon>
        <taxon>Scolecida</taxon>
        <taxon>Capitellidae</taxon>
        <taxon>Capitella</taxon>
    </lineage>
</organism>
<dbReference type="OrthoDB" id="10001926at2759"/>
<dbReference type="InterPro" id="IPR002502">
    <property type="entry name" value="Amidase_domain"/>
</dbReference>
<dbReference type="GO" id="GO:0008745">
    <property type="term" value="F:N-acetylmuramoyl-L-alanine amidase activity"/>
    <property type="evidence" value="ECO:0007669"/>
    <property type="project" value="InterPro"/>
</dbReference>
<dbReference type="SMART" id="SM00644">
    <property type="entry name" value="Ami_2"/>
    <property type="match status" value="1"/>
</dbReference>
<dbReference type="SMART" id="SM00701">
    <property type="entry name" value="PGRP"/>
    <property type="match status" value="1"/>
</dbReference>
<dbReference type="STRING" id="283909.R7UC23"/>
<dbReference type="CDD" id="cd06583">
    <property type="entry name" value="PGRP"/>
    <property type="match status" value="1"/>
</dbReference>
<dbReference type="EMBL" id="KB305118">
    <property type="protein sequence ID" value="ELU01343.1"/>
    <property type="molecule type" value="Genomic_DNA"/>
</dbReference>
<evidence type="ECO:0008006" key="8">
    <source>
        <dbReference type="Google" id="ProtNLM"/>
    </source>
</evidence>
<reference evidence="6" key="3">
    <citation type="submission" date="2015-06" db="UniProtKB">
        <authorList>
            <consortium name="EnsemblMetazoa"/>
        </authorList>
    </citation>
    <scope>IDENTIFICATION</scope>
</reference>
<dbReference type="GO" id="GO:0008270">
    <property type="term" value="F:zinc ion binding"/>
    <property type="evidence" value="ECO:0007669"/>
    <property type="project" value="InterPro"/>
</dbReference>
<keyword evidence="2" id="KW-0391">Immunity</keyword>
<dbReference type="GO" id="GO:0002376">
    <property type="term" value="P:immune system process"/>
    <property type="evidence" value="ECO:0007669"/>
    <property type="project" value="UniProtKB-KW"/>
</dbReference>
<dbReference type="FunFam" id="3.40.80.10:FF:000001">
    <property type="entry name" value="Peptidoglycan recognition protein 1"/>
    <property type="match status" value="1"/>
</dbReference>
<dbReference type="Proteomes" id="UP000014760">
    <property type="component" value="Unassembled WGS sequence"/>
</dbReference>
<evidence type="ECO:0000256" key="1">
    <source>
        <dbReference type="ARBA" id="ARBA00007553"/>
    </source>
</evidence>
<dbReference type="Gene3D" id="3.40.80.10">
    <property type="entry name" value="Peptidoglycan recognition protein-like"/>
    <property type="match status" value="1"/>
</dbReference>
<dbReference type="Pfam" id="PF01510">
    <property type="entry name" value="Amidase_2"/>
    <property type="match status" value="1"/>
</dbReference>
<dbReference type="SUPFAM" id="SSF55846">
    <property type="entry name" value="N-acetylmuramoyl-L-alanine amidase-like"/>
    <property type="match status" value="1"/>
</dbReference>
<dbReference type="InterPro" id="IPR036505">
    <property type="entry name" value="Amidase/PGRP_sf"/>
</dbReference>
<dbReference type="HOGENOM" id="CLU_037559_3_2_1"/>
<evidence type="ECO:0000313" key="5">
    <source>
        <dbReference type="EMBL" id="ELU01343.1"/>
    </source>
</evidence>
<gene>
    <name evidence="5" type="ORF">CAPTEDRAFT_139866</name>
</gene>
<evidence type="ECO:0000313" key="7">
    <source>
        <dbReference type="Proteomes" id="UP000014760"/>
    </source>
</evidence>
<protein>
    <recommendedName>
        <fullName evidence="8">Peptidoglycan-recognition protein</fullName>
    </recommendedName>
</protein>
<dbReference type="EMBL" id="AMQN01009274">
    <property type="status" value="NOT_ANNOTATED_CDS"/>
    <property type="molecule type" value="Genomic_DNA"/>
</dbReference>
<reference evidence="5 7" key="2">
    <citation type="journal article" date="2013" name="Nature">
        <title>Insights into bilaterian evolution from three spiralian genomes.</title>
        <authorList>
            <person name="Simakov O."/>
            <person name="Marletaz F."/>
            <person name="Cho S.J."/>
            <person name="Edsinger-Gonzales E."/>
            <person name="Havlak P."/>
            <person name="Hellsten U."/>
            <person name="Kuo D.H."/>
            <person name="Larsson T."/>
            <person name="Lv J."/>
            <person name="Arendt D."/>
            <person name="Savage R."/>
            <person name="Osoegawa K."/>
            <person name="de Jong P."/>
            <person name="Grimwood J."/>
            <person name="Chapman J.A."/>
            <person name="Shapiro H."/>
            <person name="Aerts A."/>
            <person name="Otillar R.P."/>
            <person name="Terry A.Y."/>
            <person name="Boore J.L."/>
            <person name="Grigoriev I.V."/>
            <person name="Lindberg D.R."/>
            <person name="Seaver E.C."/>
            <person name="Weisblat D.A."/>
            <person name="Putnam N.H."/>
            <person name="Rokhsar D.S."/>
        </authorList>
    </citation>
    <scope>NUCLEOTIDE SEQUENCE</scope>
    <source>
        <strain evidence="5 7">I ESC-2004</strain>
    </source>
</reference>
<evidence type="ECO:0000259" key="3">
    <source>
        <dbReference type="SMART" id="SM00644"/>
    </source>
</evidence>
<keyword evidence="7" id="KW-1185">Reference proteome</keyword>
<feature type="domain" description="Peptidoglycan recognition protein family" evidence="4">
    <location>
        <begin position="21"/>
        <end position="159"/>
    </location>
</feature>
<dbReference type="AlphaFoldDB" id="R7UC23"/>
<proteinExistence type="inferred from homology"/>
<sequence length="196" mass="22543">MSYLLYGCYIFHFAVRCFDFDRTEWLAREPTSITPLSLPMDYYFIHHSEASHCEAVERCMVLMRAIQDYHQIDLGWADIGYNFLVGEDGKVYEGRGWETQGSHTGEWNPVSYGVCIMGTFFDFSPNEAALTATQRLMQCGVDKGYLSADYTVHGHRDGMCRTCPGDYFYFNELASWDRFHGCLGGYCTEPENCIRV</sequence>
<comment type="similarity">
    <text evidence="1">Belongs to the N-acetylmuramoyl-L-alanine amidase 2 family.</text>
</comment>
<dbReference type="OMA" id="FMKQFAI"/>
<dbReference type="PANTHER" id="PTHR11022:SF66">
    <property type="entry name" value="N-ACETYLMURAMOYL-L-ALANINE AMIDASE"/>
    <property type="match status" value="1"/>
</dbReference>